<dbReference type="EMBL" id="JACGWN010000002">
    <property type="protein sequence ID" value="KAL0458329.1"/>
    <property type="molecule type" value="Genomic_DNA"/>
</dbReference>
<dbReference type="AlphaFoldDB" id="A0AAW2XW38"/>
<feature type="non-terminal residue" evidence="2">
    <location>
        <position position="1"/>
    </location>
</feature>
<reference evidence="2" key="1">
    <citation type="submission" date="2020-06" db="EMBL/GenBank/DDBJ databases">
        <authorList>
            <person name="Li T."/>
            <person name="Hu X."/>
            <person name="Zhang T."/>
            <person name="Song X."/>
            <person name="Zhang H."/>
            <person name="Dai N."/>
            <person name="Sheng W."/>
            <person name="Hou X."/>
            <person name="Wei L."/>
        </authorList>
    </citation>
    <scope>NUCLEOTIDE SEQUENCE</scope>
    <source>
        <strain evidence="2">KEN1</strain>
        <tissue evidence="2">Leaf</tissue>
    </source>
</reference>
<accession>A0AAW2XW38</accession>
<evidence type="ECO:0000259" key="1">
    <source>
        <dbReference type="Pfam" id="PF07727"/>
    </source>
</evidence>
<sequence length="143" mass="16597">VMSSRWVFTLKYQADGSIDRYKARLVANGFTQTYGVDYFETFSPVARLNSIRVLFSLAVNQDWPMYQMDVKNAFLYGDLSETVFMEQPPGYVAHGENQHMVCKLKKAIYGLKQSPRAWFDKFSKVINKFGFHRCQADHSVFVQ</sequence>
<proteinExistence type="predicted"/>
<comment type="caution">
    <text evidence="2">The sequence shown here is derived from an EMBL/GenBank/DDBJ whole genome shotgun (WGS) entry which is preliminary data.</text>
</comment>
<reference evidence="2" key="2">
    <citation type="journal article" date="2024" name="Plant">
        <title>Genomic evolution and insights into agronomic trait innovations of Sesamum species.</title>
        <authorList>
            <person name="Miao H."/>
            <person name="Wang L."/>
            <person name="Qu L."/>
            <person name="Liu H."/>
            <person name="Sun Y."/>
            <person name="Le M."/>
            <person name="Wang Q."/>
            <person name="Wei S."/>
            <person name="Zheng Y."/>
            <person name="Lin W."/>
            <person name="Duan Y."/>
            <person name="Cao H."/>
            <person name="Xiong S."/>
            <person name="Wang X."/>
            <person name="Wei L."/>
            <person name="Li C."/>
            <person name="Ma Q."/>
            <person name="Ju M."/>
            <person name="Zhao R."/>
            <person name="Li G."/>
            <person name="Mu C."/>
            <person name="Tian Q."/>
            <person name="Mei H."/>
            <person name="Zhang T."/>
            <person name="Gao T."/>
            <person name="Zhang H."/>
        </authorList>
    </citation>
    <scope>NUCLEOTIDE SEQUENCE</scope>
    <source>
        <strain evidence="2">KEN1</strain>
    </source>
</reference>
<name>A0AAW2XW38_9LAMI</name>
<gene>
    <name evidence="2" type="ORF">Slati_0460100</name>
</gene>
<dbReference type="Pfam" id="PF07727">
    <property type="entry name" value="RVT_2"/>
    <property type="match status" value="1"/>
</dbReference>
<dbReference type="InterPro" id="IPR043502">
    <property type="entry name" value="DNA/RNA_pol_sf"/>
</dbReference>
<dbReference type="PANTHER" id="PTHR43383">
    <property type="entry name" value="NODULIN 6"/>
    <property type="match status" value="1"/>
</dbReference>
<protein>
    <submittedName>
        <fullName evidence="2">Retrovirus-related Pol polyprotein from transposon RE1</fullName>
    </submittedName>
</protein>
<organism evidence="2">
    <name type="scientific">Sesamum latifolium</name>
    <dbReference type="NCBI Taxonomy" id="2727402"/>
    <lineage>
        <taxon>Eukaryota</taxon>
        <taxon>Viridiplantae</taxon>
        <taxon>Streptophyta</taxon>
        <taxon>Embryophyta</taxon>
        <taxon>Tracheophyta</taxon>
        <taxon>Spermatophyta</taxon>
        <taxon>Magnoliopsida</taxon>
        <taxon>eudicotyledons</taxon>
        <taxon>Gunneridae</taxon>
        <taxon>Pentapetalae</taxon>
        <taxon>asterids</taxon>
        <taxon>lamiids</taxon>
        <taxon>Lamiales</taxon>
        <taxon>Pedaliaceae</taxon>
        <taxon>Sesamum</taxon>
    </lineage>
</organism>
<dbReference type="PANTHER" id="PTHR43383:SF2">
    <property type="entry name" value="AMIDOHYDROLASE 2 FAMILY PROTEIN"/>
    <property type="match status" value="1"/>
</dbReference>
<feature type="domain" description="Reverse transcriptase Ty1/copia-type" evidence="1">
    <location>
        <begin position="3"/>
        <end position="142"/>
    </location>
</feature>
<evidence type="ECO:0000313" key="2">
    <source>
        <dbReference type="EMBL" id="KAL0458329.1"/>
    </source>
</evidence>
<dbReference type="InterPro" id="IPR013103">
    <property type="entry name" value="RVT_2"/>
</dbReference>
<dbReference type="SUPFAM" id="SSF56672">
    <property type="entry name" value="DNA/RNA polymerases"/>
    <property type="match status" value="1"/>
</dbReference>